<name>A0A415N131_9FIRM</name>
<proteinExistence type="predicted"/>
<evidence type="ECO:0000313" key="3">
    <source>
        <dbReference type="Proteomes" id="UP000283325"/>
    </source>
</evidence>
<keyword evidence="1" id="KW-0175">Coiled coil</keyword>
<comment type="caution">
    <text evidence="2">The sequence shown here is derived from an EMBL/GenBank/DDBJ whole genome shotgun (WGS) entry which is preliminary data.</text>
</comment>
<organism evidence="2 3">
    <name type="scientific">Dorea formicigenerans</name>
    <dbReference type="NCBI Taxonomy" id="39486"/>
    <lineage>
        <taxon>Bacteria</taxon>
        <taxon>Bacillati</taxon>
        <taxon>Bacillota</taxon>
        <taxon>Clostridia</taxon>
        <taxon>Lachnospirales</taxon>
        <taxon>Lachnospiraceae</taxon>
        <taxon>Dorea</taxon>
    </lineage>
</organism>
<reference evidence="2 3" key="1">
    <citation type="submission" date="2018-08" db="EMBL/GenBank/DDBJ databases">
        <title>A genome reference for cultivated species of the human gut microbiota.</title>
        <authorList>
            <person name="Zou Y."/>
            <person name="Xue W."/>
            <person name="Luo G."/>
        </authorList>
    </citation>
    <scope>NUCLEOTIDE SEQUENCE [LARGE SCALE GENOMIC DNA]</scope>
    <source>
        <strain evidence="2 3">AF36-1BH</strain>
    </source>
</reference>
<feature type="coiled-coil region" evidence="1">
    <location>
        <begin position="1"/>
        <end position="38"/>
    </location>
</feature>
<accession>A0A415N131</accession>
<gene>
    <name evidence="2" type="ORF">DWZ98_05920</name>
</gene>
<dbReference type="EMBL" id="QRPD01000004">
    <property type="protein sequence ID" value="RHL88562.1"/>
    <property type="molecule type" value="Genomic_DNA"/>
</dbReference>
<dbReference type="AlphaFoldDB" id="A0A415N131"/>
<protein>
    <submittedName>
        <fullName evidence="2">Uncharacterized protein</fullName>
    </submittedName>
</protein>
<sequence length="110" mass="12660">MKKNKNSYEVLEAEVAKLKEENRHLKDERNELKYMLNDMHSVVDAANDDFFNEMSRLCGCIEIEGTRITAAYQDLVGILLANGYTVEVTPLHNNTRLQVVIKESEDEINE</sequence>
<dbReference type="Proteomes" id="UP000283325">
    <property type="component" value="Unassembled WGS sequence"/>
</dbReference>
<evidence type="ECO:0000313" key="2">
    <source>
        <dbReference type="EMBL" id="RHL88562.1"/>
    </source>
</evidence>
<dbReference type="RefSeq" id="WP_118427092.1">
    <property type="nucleotide sequence ID" value="NZ_QRPD01000004.1"/>
</dbReference>
<evidence type="ECO:0000256" key="1">
    <source>
        <dbReference type="SAM" id="Coils"/>
    </source>
</evidence>